<protein>
    <submittedName>
        <fullName evidence="1">Uncharacterized protein</fullName>
    </submittedName>
</protein>
<evidence type="ECO:0000313" key="1">
    <source>
        <dbReference type="EMBL" id="CAB4154001.1"/>
    </source>
</evidence>
<reference evidence="1" key="1">
    <citation type="submission" date="2020-04" db="EMBL/GenBank/DDBJ databases">
        <authorList>
            <person name="Chiriac C."/>
            <person name="Salcher M."/>
            <person name="Ghai R."/>
            <person name="Kavagutti S V."/>
        </authorList>
    </citation>
    <scope>NUCLEOTIDE SEQUENCE</scope>
</reference>
<gene>
    <name evidence="1" type="ORF">UFOVP628_46</name>
</gene>
<sequence length="64" mass="7100">MTPLAQQIQDIERQIAVIEHTAANYIGGDKAYHSGHQTFLKPAAQRKVDQLNKKLDALLDSVEA</sequence>
<name>A0A6J5N7K0_9CAUD</name>
<proteinExistence type="predicted"/>
<organism evidence="1">
    <name type="scientific">uncultured Caudovirales phage</name>
    <dbReference type="NCBI Taxonomy" id="2100421"/>
    <lineage>
        <taxon>Viruses</taxon>
        <taxon>Duplodnaviria</taxon>
        <taxon>Heunggongvirae</taxon>
        <taxon>Uroviricota</taxon>
        <taxon>Caudoviricetes</taxon>
        <taxon>Peduoviridae</taxon>
        <taxon>Maltschvirus</taxon>
        <taxon>Maltschvirus maltsch</taxon>
    </lineage>
</organism>
<dbReference type="EMBL" id="LR796601">
    <property type="protein sequence ID" value="CAB4154001.1"/>
    <property type="molecule type" value="Genomic_DNA"/>
</dbReference>
<accession>A0A6J5N7K0</accession>